<accession>A0A2P8C979</accession>
<dbReference type="Proteomes" id="UP000240621">
    <property type="component" value="Unassembled WGS sequence"/>
</dbReference>
<proteinExistence type="predicted"/>
<keyword evidence="1" id="KW-0812">Transmembrane</keyword>
<evidence type="ECO:0000313" key="2">
    <source>
        <dbReference type="EMBL" id="PSK81519.1"/>
    </source>
</evidence>
<comment type="caution">
    <text evidence="2">The sequence shown here is derived from an EMBL/GenBank/DDBJ whole genome shotgun (WGS) entry which is preliminary data.</text>
</comment>
<sequence>MPNKDNEAVFRKAYIYLSYSVLGGSFILLAPKGSKIKVIYQIGMLSCYYLRISMRLASRRKKINNRNVNDHSDDPP</sequence>
<dbReference type="AlphaFoldDB" id="A0A2P8C979"/>
<name>A0A2P8C979_9BACT</name>
<organism evidence="2 3">
    <name type="scientific">Prolixibacter denitrificans</name>
    <dbReference type="NCBI Taxonomy" id="1541063"/>
    <lineage>
        <taxon>Bacteria</taxon>
        <taxon>Pseudomonadati</taxon>
        <taxon>Bacteroidota</taxon>
        <taxon>Bacteroidia</taxon>
        <taxon>Marinilabiliales</taxon>
        <taxon>Prolixibacteraceae</taxon>
        <taxon>Prolixibacter</taxon>
    </lineage>
</organism>
<evidence type="ECO:0000256" key="1">
    <source>
        <dbReference type="SAM" id="Phobius"/>
    </source>
</evidence>
<dbReference type="EMBL" id="PYGC01000009">
    <property type="protein sequence ID" value="PSK81519.1"/>
    <property type="molecule type" value="Genomic_DNA"/>
</dbReference>
<keyword evidence="1" id="KW-0472">Membrane</keyword>
<evidence type="ECO:0000313" key="3">
    <source>
        <dbReference type="Proteomes" id="UP000240621"/>
    </source>
</evidence>
<protein>
    <submittedName>
        <fullName evidence="2">Uncharacterized protein</fullName>
    </submittedName>
</protein>
<gene>
    <name evidence="2" type="ORF">CLV93_109125</name>
</gene>
<reference evidence="2 3" key="1">
    <citation type="submission" date="2018-03" db="EMBL/GenBank/DDBJ databases">
        <title>Genomic Encyclopedia of Archaeal and Bacterial Type Strains, Phase II (KMG-II): from individual species to whole genera.</title>
        <authorList>
            <person name="Goeker M."/>
        </authorList>
    </citation>
    <scope>NUCLEOTIDE SEQUENCE [LARGE SCALE GENOMIC DNA]</scope>
    <source>
        <strain evidence="2 3">DSM 27267</strain>
    </source>
</reference>
<feature type="transmembrane region" description="Helical" evidence="1">
    <location>
        <begin position="12"/>
        <end position="30"/>
    </location>
</feature>
<keyword evidence="1" id="KW-1133">Transmembrane helix</keyword>